<dbReference type="EMBL" id="LXMD01000028">
    <property type="protein sequence ID" value="OCG72787.1"/>
    <property type="molecule type" value="Genomic_DNA"/>
</dbReference>
<comment type="caution">
    <text evidence="1">The sequence shown here is derived from an EMBL/GenBank/DDBJ whole genome shotgun (WGS) entry which is preliminary data.</text>
</comment>
<reference evidence="1 2" key="1">
    <citation type="submission" date="2016-05" db="EMBL/GenBank/DDBJ databases">
        <authorList>
            <person name="Lavstsen T."/>
            <person name="Jespersen J.S."/>
        </authorList>
    </citation>
    <scope>NUCLEOTIDE SEQUENCE [LARGE SCALE GENOMIC DNA]</scope>
    <source>
        <strain evidence="1 2">YLB-01</strain>
    </source>
</reference>
<evidence type="ECO:0000313" key="1">
    <source>
        <dbReference type="EMBL" id="OCG72787.1"/>
    </source>
</evidence>
<gene>
    <name evidence="1" type="ORF">A7J15_09730</name>
</gene>
<accession>A0A1B9N867</accession>
<sequence>MKVPFVTGEFVVVDGVAYPRYDPGYGVSNRPGEISLGAPGDPATWAMRVAADDHRVVSVQPTAKLHGVPVFDLRYHPDIRRVSFKVLSEYAPELRAAGLQLDVDHDYKGLEHRGTAAAAEFTDFEDGIPEELRGLV</sequence>
<name>A0A1B9N867_9MICO</name>
<dbReference type="STRING" id="904291.A7J15_09730"/>
<dbReference type="AlphaFoldDB" id="A0A1B9N867"/>
<dbReference type="RefSeq" id="WP_067027426.1">
    <property type="nucleotide sequence ID" value="NZ_CP038256.1"/>
</dbReference>
<keyword evidence="2" id="KW-1185">Reference proteome</keyword>
<protein>
    <submittedName>
        <fullName evidence="1">Uncharacterized protein</fullName>
    </submittedName>
</protein>
<proteinExistence type="predicted"/>
<dbReference type="Proteomes" id="UP000093355">
    <property type="component" value="Unassembled WGS sequence"/>
</dbReference>
<evidence type="ECO:0000313" key="2">
    <source>
        <dbReference type="Proteomes" id="UP000093355"/>
    </source>
</evidence>
<organism evidence="1 2">
    <name type="scientific">Microbacterium sediminis</name>
    <dbReference type="NCBI Taxonomy" id="904291"/>
    <lineage>
        <taxon>Bacteria</taxon>
        <taxon>Bacillati</taxon>
        <taxon>Actinomycetota</taxon>
        <taxon>Actinomycetes</taxon>
        <taxon>Micrococcales</taxon>
        <taxon>Microbacteriaceae</taxon>
        <taxon>Microbacterium</taxon>
    </lineage>
</organism>